<sequence length="159" mass="17935">MSMHTAAALEDSIELDAPPSTVWAAVSDPRRMPEWSPQVTSVRLRHGAEVVELGTEFTNRNKYGELEWTTRAKVVRFEVEKEMAFRIEDNWVIWSFALAPLPDGRTLLTQRREVPDGISDLSYELSEGFMGGVDSYTEIQRAGMRETLEAIRGTVESAT</sequence>
<dbReference type="AlphaFoldDB" id="A0A5B1LG85"/>
<accession>A0A5B1LG85</accession>
<dbReference type="Gene3D" id="3.30.530.20">
    <property type="match status" value="1"/>
</dbReference>
<proteinExistence type="predicted"/>
<dbReference type="InterPro" id="IPR023393">
    <property type="entry name" value="START-like_dom_sf"/>
</dbReference>
<dbReference type="SUPFAM" id="SSF55961">
    <property type="entry name" value="Bet v1-like"/>
    <property type="match status" value="1"/>
</dbReference>
<dbReference type="CDD" id="cd07812">
    <property type="entry name" value="SRPBCC"/>
    <property type="match status" value="1"/>
</dbReference>
<gene>
    <name evidence="1" type="ORF">F0U44_11130</name>
</gene>
<evidence type="ECO:0000313" key="2">
    <source>
        <dbReference type="Proteomes" id="UP000325003"/>
    </source>
</evidence>
<protein>
    <submittedName>
        <fullName evidence="1">SRPBCC family protein</fullName>
    </submittedName>
</protein>
<comment type="caution">
    <text evidence="1">The sequence shown here is derived from an EMBL/GenBank/DDBJ whole genome shotgun (WGS) entry which is preliminary data.</text>
</comment>
<dbReference type="Pfam" id="PF10604">
    <property type="entry name" value="Polyketide_cyc2"/>
    <property type="match status" value="1"/>
</dbReference>
<name>A0A5B1LG85_9ACTN</name>
<dbReference type="InterPro" id="IPR019587">
    <property type="entry name" value="Polyketide_cyclase/dehydratase"/>
</dbReference>
<evidence type="ECO:0000313" key="1">
    <source>
        <dbReference type="EMBL" id="KAA1419675.1"/>
    </source>
</evidence>
<reference evidence="1 2" key="1">
    <citation type="submission" date="2019-09" db="EMBL/GenBank/DDBJ databases">
        <title>Nocardioides panacisoli sp. nov., isolated from the soil of a ginseng field.</title>
        <authorList>
            <person name="Cho C."/>
        </authorList>
    </citation>
    <scope>NUCLEOTIDE SEQUENCE [LARGE SCALE GENOMIC DNA]</scope>
    <source>
        <strain evidence="1 2">BN130099</strain>
    </source>
</reference>
<keyword evidence="2" id="KW-1185">Reference proteome</keyword>
<dbReference type="EMBL" id="VUJV01000003">
    <property type="protein sequence ID" value="KAA1419675.1"/>
    <property type="molecule type" value="Genomic_DNA"/>
</dbReference>
<reference evidence="1 2" key="2">
    <citation type="submission" date="2019-09" db="EMBL/GenBank/DDBJ databases">
        <authorList>
            <person name="Jin C."/>
        </authorList>
    </citation>
    <scope>NUCLEOTIDE SEQUENCE [LARGE SCALE GENOMIC DNA]</scope>
    <source>
        <strain evidence="1 2">BN130099</strain>
    </source>
</reference>
<organism evidence="1 2">
    <name type="scientific">Nocardioides humilatus</name>
    <dbReference type="NCBI Taxonomy" id="2607660"/>
    <lineage>
        <taxon>Bacteria</taxon>
        <taxon>Bacillati</taxon>
        <taxon>Actinomycetota</taxon>
        <taxon>Actinomycetes</taxon>
        <taxon>Propionibacteriales</taxon>
        <taxon>Nocardioidaceae</taxon>
        <taxon>Nocardioides</taxon>
    </lineage>
</organism>
<dbReference type="Proteomes" id="UP000325003">
    <property type="component" value="Unassembled WGS sequence"/>
</dbReference>